<feature type="transmembrane region" description="Helical" evidence="2">
    <location>
        <begin position="267"/>
        <end position="287"/>
    </location>
</feature>
<dbReference type="PANTHER" id="PTHR43057:SF1">
    <property type="entry name" value="ARSENICAL-RESISTANCE PROTEIN 3"/>
    <property type="match status" value="1"/>
</dbReference>
<proteinExistence type="predicted"/>
<evidence type="ECO:0000256" key="1">
    <source>
        <dbReference type="ARBA" id="ARBA00022448"/>
    </source>
</evidence>
<evidence type="ECO:0000256" key="2">
    <source>
        <dbReference type="SAM" id="Phobius"/>
    </source>
</evidence>
<keyword evidence="1" id="KW-0813">Transport</keyword>
<accession>A0ABR4RBE3</accession>
<dbReference type="PANTHER" id="PTHR43057">
    <property type="entry name" value="ARSENITE EFFLUX TRANSPORTER"/>
    <property type="match status" value="1"/>
</dbReference>
<keyword evidence="2" id="KW-0472">Membrane</keyword>
<feature type="transmembrane region" description="Helical" evidence="2">
    <location>
        <begin position="17"/>
        <end position="34"/>
    </location>
</feature>
<feature type="transmembrane region" description="Helical" evidence="2">
    <location>
        <begin position="101"/>
        <end position="119"/>
    </location>
</feature>
<keyword evidence="2" id="KW-0812">Transmembrane</keyword>
<feature type="transmembrane region" description="Helical" evidence="2">
    <location>
        <begin position="131"/>
        <end position="151"/>
    </location>
</feature>
<keyword evidence="2" id="KW-1133">Transmembrane helix</keyword>
<feature type="transmembrane region" description="Helical" evidence="2">
    <location>
        <begin position="202"/>
        <end position="223"/>
    </location>
</feature>
<organism evidence="3 4">
    <name type="scientific">Bordetella bronchiseptica 00-P-2796</name>
    <dbReference type="NCBI Taxonomy" id="1331199"/>
    <lineage>
        <taxon>Bacteria</taxon>
        <taxon>Pseudomonadati</taxon>
        <taxon>Pseudomonadota</taxon>
        <taxon>Betaproteobacteria</taxon>
        <taxon>Burkholderiales</taxon>
        <taxon>Alcaligenaceae</taxon>
        <taxon>Bordetella</taxon>
    </lineage>
</organism>
<dbReference type="Proteomes" id="UP000025756">
    <property type="component" value="Unassembled WGS sequence"/>
</dbReference>
<feature type="transmembrane region" description="Helical" evidence="2">
    <location>
        <begin position="73"/>
        <end position="95"/>
    </location>
</feature>
<protein>
    <submittedName>
        <fullName evidence="3">Sodium:bile acid symporter family protein</fullName>
    </submittedName>
</protein>
<keyword evidence="4" id="KW-1185">Reference proteome</keyword>
<name>A0ABR4RBE3_BORBO</name>
<feature type="transmembrane region" description="Helical" evidence="2">
    <location>
        <begin position="235"/>
        <end position="255"/>
    </location>
</feature>
<reference evidence="3 4" key="1">
    <citation type="submission" date="2014-03" db="EMBL/GenBank/DDBJ databases">
        <title>Genome sequence of Bordetella bronchiseptica.</title>
        <authorList>
            <person name="Harvill E."/>
            <person name="Goodfield L.L."/>
            <person name="Ivanov Y.V."/>
            <person name="Meyer J.A."/>
            <person name="Muse S.J."/>
            <person name="Jacobs N."/>
            <person name="Bendor L."/>
            <person name="Smallridge W.E."/>
            <person name="Brinkac L.M."/>
            <person name="Sanka R."/>
            <person name="Kim M."/>
            <person name="Losada L."/>
        </authorList>
    </citation>
    <scope>NUCLEOTIDE SEQUENCE [LARGE SCALE GENOMIC DNA]</scope>
    <source>
        <strain evidence="3 4">00-P-2796</strain>
    </source>
</reference>
<dbReference type="InterPro" id="IPR038770">
    <property type="entry name" value="Na+/solute_symporter_sf"/>
</dbReference>
<dbReference type="InterPro" id="IPR004706">
    <property type="entry name" value="Arsenical-R_Acr3"/>
</dbReference>
<evidence type="ECO:0000313" key="4">
    <source>
        <dbReference type="Proteomes" id="UP000025756"/>
    </source>
</evidence>
<sequence length="327" mass="34039">MEGIMQRLQASLERRQVGIYFAAMALGAVLAWHRPGLQVGEATLNLMLAGMLLATFMQVPLAGWRATLPGMRFLGVLLSVNFVLVPALVWGLAALLPADPMIRLAVLLVLLAPCIDYVVTFAQLGRADARALLAATPVLLCGQMLLLPLYLNVMLGSDAAALIRPGPFVQAFVWLIALPLAAATGVQWAAARSAAWRGAASVVGLLPVPATALVLATIVAAVAPRMALAGEAVSRVVPVYLLFAVIAPAAGWLAARRARLAAPQARAVAFSAGTRNSLVVLPLALAVPGGVPLLPALIVAQTLVELCAELLYVRVLGRAGKDRAGEG</sequence>
<dbReference type="EMBL" id="JGWH01000121">
    <property type="protein sequence ID" value="KCV33420.1"/>
    <property type="molecule type" value="Genomic_DNA"/>
</dbReference>
<evidence type="ECO:0000313" key="3">
    <source>
        <dbReference type="EMBL" id="KCV33420.1"/>
    </source>
</evidence>
<feature type="transmembrane region" description="Helical" evidence="2">
    <location>
        <begin position="46"/>
        <end position="66"/>
    </location>
</feature>
<gene>
    <name evidence="3" type="ORF">L490_2938</name>
</gene>
<comment type="caution">
    <text evidence="3">The sequence shown here is derived from an EMBL/GenBank/DDBJ whole genome shotgun (WGS) entry which is preliminary data.</text>
</comment>
<dbReference type="Gene3D" id="1.20.1530.20">
    <property type="match status" value="1"/>
</dbReference>
<feature type="transmembrane region" description="Helical" evidence="2">
    <location>
        <begin position="171"/>
        <end position="190"/>
    </location>
</feature>